<dbReference type="InterPro" id="IPR050266">
    <property type="entry name" value="AB_hydrolase_sf"/>
</dbReference>
<keyword evidence="2" id="KW-0378">Hydrolase</keyword>
<dbReference type="InterPro" id="IPR002410">
    <property type="entry name" value="Peptidase_S33"/>
</dbReference>
<dbReference type="PANTHER" id="PTHR43798:SF31">
    <property type="entry name" value="AB HYDROLASE SUPERFAMILY PROTEIN YCLE"/>
    <property type="match status" value="1"/>
</dbReference>
<evidence type="ECO:0000313" key="4">
    <source>
        <dbReference type="EMBL" id="MDT3427304.1"/>
    </source>
</evidence>
<reference evidence="4 5" key="1">
    <citation type="submission" date="2023-07" db="EMBL/GenBank/DDBJ databases">
        <title>Genomic Encyclopedia of Type Strains, Phase IV (KMG-IV): sequencing the most valuable type-strain genomes for metagenomic binning, comparative biology and taxonomic classification.</title>
        <authorList>
            <person name="Goeker M."/>
        </authorList>
    </citation>
    <scope>NUCLEOTIDE SEQUENCE [LARGE SCALE GENOMIC DNA]</scope>
    <source>
        <strain evidence="4 5">T98</strain>
    </source>
</reference>
<sequence>MVLLFAIPCIARFIVQKIIKHHAAIDATKGIEILEKVTVGGINQWIYIRGECRENPVLLWVDGGPGEPCIAYARDLGHLNGLERKFTIVYWDQRGTGKSYSESIPAESMTIAQYVSDIRELTMVLKVKLGVEKVYLLGRSWGSRIGALAASKHPELFYAYIAVGQAVHSDVSELISIRNVLHIAKETNNKEAIQELESIGSPPYTPGQILVERKWVQAFGGFSKSGLNLRSYILKKVLSSPEYTIRDVRNVIRRGTYPNERLRPEINGQNLFVEAPGIEIPVYFIHGKHDLAISGEVAEAYYKSLEAPMGKSFFWFENSAHTANADESDKFYDVMVNNVLKNTQ</sequence>
<dbReference type="PRINTS" id="PR00793">
    <property type="entry name" value="PROAMNOPTASE"/>
</dbReference>
<dbReference type="InterPro" id="IPR000073">
    <property type="entry name" value="AB_hydrolase_1"/>
</dbReference>
<comment type="similarity">
    <text evidence="1">Belongs to the peptidase S33 family.</text>
</comment>
<feature type="domain" description="AB hydrolase-1" evidence="3">
    <location>
        <begin position="57"/>
        <end position="171"/>
    </location>
</feature>
<evidence type="ECO:0000256" key="1">
    <source>
        <dbReference type="ARBA" id="ARBA00010088"/>
    </source>
</evidence>
<protein>
    <submittedName>
        <fullName evidence="4">Pimeloyl-ACP methyl ester carboxylesterase</fullName>
    </submittedName>
</protein>
<gene>
    <name evidence="4" type="ORF">J2Z22_002855</name>
</gene>
<dbReference type="Proteomes" id="UP001248709">
    <property type="component" value="Unassembled WGS sequence"/>
</dbReference>
<dbReference type="EMBL" id="JAUSUY010000011">
    <property type="protein sequence ID" value="MDT3427304.1"/>
    <property type="molecule type" value="Genomic_DNA"/>
</dbReference>
<name>A0ABU3H908_9BACL</name>
<dbReference type="InterPro" id="IPR029058">
    <property type="entry name" value="AB_hydrolase_fold"/>
</dbReference>
<proteinExistence type="inferred from homology"/>
<dbReference type="Pfam" id="PF00561">
    <property type="entry name" value="Abhydrolase_1"/>
    <property type="match status" value="1"/>
</dbReference>
<keyword evidence="5" id="KW-1185">Reference proteome</keyword>
<evidence type="ECO:0000259" key="3">
    <source>
        <dbReference type="Pfam" id="PF00561"/>
    </source>
</evidence>
<dbReference type="SUPFAM" id="SSF53474">
    <property type="entry name" value="alpha/beta-Hydrolases"/>
    <property type="match status" value="1"/>
</dbReference>
<evidence type="ECO:0000313" key="5">
    <source>
        <dbReference type="Proteomes" id="UP001248709"/>
    </source>
</evidence>
<dbReference type="RefSeq" id="WP_025700810.1">
    <property type="nucleotide sequence ID" value="NZ_JAUSUY010000011.1"/>
</dbReference>
<dbReference type="Gene3D" id="3.40.50.1820">
    <property type="entry name" value="alpha/beta hydrolase"/>
    <property type="match status" value="1"/>
</dbReference>
<accession>A0ABU3H908</accession>
<comment type="caution">
    <text evidence="4">The sequence shown here is derived from an EMBL/GenBank/DDBJ whole genome shotgun (WGS) entry which is preliminary data.</text>
</comment>
<organism evidence="4 5">
    <name type="scientific">Paenibacillus forsythiae</name>
    <dbReference type="NCBI Taxonomy" id="365616"/>
    <lineage>
        <taxon>Bacteria</taxon>
        <taxon>Bacillati</taxon>
        <taxon>Bacillota</taxon>
        <taxon>Bacilli</taxon>
        <taxon>Bacillales</taxon>
        <taxon>Paenibacillaceae</taxon>
        <taxon>Paenibacillus</taxon>
    </lineage>
</organism>
<dbReference type="PANTHER" id="PTHR43798">
    <property type="entry name" value="MONOACYLGLYCEROL LIPASE"/>
    <property type="match status" value="1"/>
</dbReference>
<evidence type="ECO:0000256" key="2">
    <source>
        <dbReference type="ARBA" id="ARBA00022801"/>
    </source>
</evidence>